<gene>
    <name evidence="1" type="ORF">EZS28_052916</name>
</gene>
<feature type="non-terminal residue" evidence="1">
    <location>
        <position position="217"/>
    </location>
</feature>
<organism evidence="1 2">
    <name type="scientific">Streblomastix strix</name>
    <dbReference type="NCBI Taxonomy" id="222440"/>
    <lineage>
        <taxon>Eukaryota</taxon>
        <taxon>Metamonada</taxon>
        <taxon>Preaxostyla</taxon>
        <taxon>Oxymonadida</taxon>
        <taxon>Streblomastigidae</taxon>
        <taxon>Streblomastix</taxon>
    </lineage>
</organism>
<name>A0A5J4RSK3_9EUKA</name>
<sequence length="217" mass="24858">MGKRLLLKRSVKPLSSLRQRGSLAQLVLACLLLFPGQPTLPAREWGITTRQVYSIARCWCRGILFTQGHNRLPSYLTSEMSSRLAEQVRQQIARGQVVTSSEVIQRLTQSRSTELHQAYSRALRLRLNGLTRIFNQEAQPPSDSYVRQWLNNHQLSLGVSSTTELNRINASYASNIRNWFDNVYTPDLVDGVQSRCVFNMNETMLPLDIKEKIVRVR</sequence>
<dbReference type="Proteomes" id="UP000324800">
    <property type="component" value="Unassembled WGS sequence"/>
</dbReference>
<proteinExistence type="predicted"/>
<protein>
    <submittedName>
        <fullName evidence="1">Uncharacterized protein</fullName>
    </submittedName>
</protein>
<evidence type="ECO:0000313" key="2">
    <source>
        <dbReference type="Proteomes" id="UP000324800"/>
    </source>
</evidence>
<evidence type="ECO:0000313" key="1">
    <source>
        <dbReference type="EMBL" id="KAA6335993.1"/>
    </source>
</evidence>
<comment type="caution">
    <text evidence="1">The sequence shown here is derived from an EMBL/GenBank/DDBJ whole genome shotgun (WGS) entry which is preliminary data.</text>
</comment>
<accession>A0A5J4RSK3</accession>
<reference evidence="1 2" key="1">
    <citation type="submission" date="2019-03" db="EMBL/GenBank/DDBJ databases">
        <title>Single cell metagenomics reveals metabolic interactions within the superorganism composed of flagellate Streblomastix strix and complex community of Bacteroidetes bacteria on its surface.</title>
        <authorList>
            <person name="Treitli S.C."/>
            <person name="Kolisko M."/>
            <person name="Husnik F."/>
            <person name="Keeling P."/>
            <person name="Hampl V."/>
        </authorList>
    </citation>
    <scope>NUCLEOTIDE SEQUENCE [LARGE SCALE GENOMIC DNA]</scope>
    <source>
        <strain evidence="1">ST1C</strain>
    </source>
</reference>
<dbReference type="EMBL" id="SNRW01041687">
    <property type="protein sequence ID" value="KAA6335993.1"/>
    <property type="molecule type" value="Genomic_DNA"/>
</dbReference>
<dbReference type="AlphaFoldDB" id="A0A5J4RSK3"/>